<dbReference type="InterPro" id="IPR024265">
    <property type="entry name" value="DUF3788"/>
</dbReference>
<gene>
    <name evidence="1" type="ORF">GCM10007968_04330</name>
</gene>
<evidence type="ECO:0008006" key="3">
    <source>
        <dbReference type="Google" id="ProtNLM"/>
    </source>
</evidence>
<protein>
    <recommendedName>
        <fullName evidence="3">DUF3788 domain-containing protein</fullName>
    </recommendedName>
</protein>
<dbReference type="AlphaFoldDB" id="A0A917VXZ8"/>
<dbReference type="RefSeq" id="WP_188801440.1">
    <property type="nucleotide sequence ID" value="NZ_BMOK01000002.1"/>
</dbReference>
<sequence length="150" mass="17906">MDTRTKERLMNKNAIPSSLEIENLLGDKAIQRLNKFENFLTSHYDFVRELKFPFGNNYGWGYKYTHKSKMLCYLFFEKGSFTVTITIGKRELKGLYQELDNMLPKTKTLWEKRYPCGEGGWIHYPVENDHELQDIQKLIYIKKKPKQLSR</sequence>
<organism evidence="1 2">
    <name type="scientific">Sporolactobacillus putidus</name>
    <dbReference type="NCBI Taxonomy" id="492735"/>
    <lineage>
        <taxon>Bacteria</taxon>
        <taxon>Bacillati</taxon>
        <taxon>Bacillota</taxon>
        <taxon>Bacilli</taxon>
        <taxon>Bacillales</taxon>
        <taxon>Sporolactobacillaceae</taxon>
        <taxon>Sporolactobacillus</taxon>
    </lineage>
</organism>
<reference evidence="1" key="1">
    <citation type="journal article" date="2014" name="Int. J. Syst. Evol. Microbiol.">
        <title>Complete genome sequence of Corynebacterium casei LMG S-19264T (=DSM 44701T), isolated from a smear-ripened cheese.</title>
        <authorList>
            <consortium name="US DOE Joint Genome Institute (JGI-PGF)"/>
            <person name="Walter F."/>
            <person name="Albersmeier A."/>
            <person name="Kalinowski J."/>
            <person name="Ruckert C."/>
        </authorList>
    </citation>
    <scope>NUCLEOTIDE SEQUENCE</scope>
    <source>
        <strain evidence="1">JCM 15325</strain>
    </source>
</reference>
<name>A0A917VXZ8_9BACL</name>
<reference evidence="1" key="2">
    <citation type="submission" date="2020-09" db="EMBL/GenBank/DDBJ databases">
        <authorList>
            <person name="Sun Q."/>
            <person name="Ohkuma M."/>
        </authorList>
    </citation>
    <scope>NUCLEOTIDE SEQUENCE</scope>
    <source>
        <strain evidence="1">JCM 15325</strain>
    </source>
</reference>
<dbReference type="Proteomes" id="UP000654670">
    <property type="component" value="Unassembled WGS sequence"/>
</dbReference>
<dbReference type="EMBL" id="BMOK01000002">
    <property type="protein sequence ID" value="GGL43583.1"/>
    <property type="molecule type" value="Genomic_DNA"/>
</dbReference>
<accession>A0A917VXZ8</accession>
<dbReference type="Pfam" id="PF12663">
    <property type="entry name" value="DUF3788"/>
    <property type="match status" value="1"/>
</dbReference>
<keyword evidence="2" id="KW-1185">Reference proteome</keyword>
<evidence type="ECO:0000313" key="2">
    <source>
        <dbReference type="Proteomes" id="UP000654670"/>
    </source>
</evidence>
<comment type="caution">
    <text evidence="1">The sequence shown here is derived from an EMBL/GenBank/DDBJ whole genome shotgun (WGS) entry which is preliminary data.</text>
</comment>
<proteinExistence type="predicted"/>
<evidence type="ECO:0000313" key="1">
    <source>
        <dbReference type="EMBL" id="GGL43583.1"/>
    </source>
</evidence>